<sequence>MAAADWTGAAWTVRSAVRAFRRDHPEIGDDVCVGLSGGADSLALLAAAVAEFDQVTALIVDHGLQADSAEVARDAAAAARGLGAGAEVVVVVVKKGGSGPEGEARAARYSALDAARRGRPVLLAHTLDDQAETVLLGLGRGSGARSLRGMAAWDAPWGRPLLGVRAADTRAACRALGLTWWDDPHNLDPAFTRVRLRREVLPLLEDVLSGGVAEGLARTAELLGVDDDELDRRAADAFAAAVVGGSGGGPGGGGDGGGAASGVGGDGGSGPDGAGALDVRALEALPTAVLTRVIRRWLLAGGVASPTYAHLTGVAALVTDWRGQGGVAVGGAGEAAGGGGSRGRDGGPGGVRVTRLVVRRRHGKVVLEIDGPSGAGS</sequence>
<dbReference type="PANTHER" id="PTHR43033:SF1">
    <property type="entry name" value="TRNA(ILE)-LYSIDINE SYNTHASE-RELATED"/>
    <property type="match status" value="1"/>
</dbReference>
<dbReference type="Proteomes" id="UP001589700">
    <property type="component" value="Unassembled WGS sequence"/>
</dbReference>
<comment type="catalytic activity">
    <reaction evidence="6 7">
        <text>cytidine(34) in tRNA(Ile2) + L-lysine + ATP = lysidine(34) in tRNA(Ile2) + AMP + diphosphate + H(+)</text>
        <dbReference type="Rhea" id="RHEA:43744"/>
        <dbReference type="Rhea" id="RHEA-COMP:10625"/>
        <dbReference type="Rhea" id="RHEA-COMP:10670"/>
        <dbReference type="ChEBI" id="CHEBI:15378"/>
        <dbReference type="ChEBI" id="CHEBI:30616"/>
        <dbReference type="ChEBI" id="CHEBI:32551"/>
        <dbReference type="ChEBI" id="CHEBI:33019"/>
        <dbReference type="ChEBI" id="CHEBI:82748"/>
        <dbReference type="ChEBI" id="CHEBI:83665"/>
        <dbReference type="ChEBI" id="CHEBI:456215"/>
        <dbReference type="EC" id="6.3.4.19"/>
    </reaction>
</comment>
<reference evidence="11 12" key="1">
    <citation type="submission" date="2024-09" db="EMBL/GenBank/DDBJ databases">
        <authorList>
            <person name="Sun Q."/>
            <person name="Mori K."/>
        </authorList>
    </citation>
    <scope>NUCLEOTIDE SEQUENCE [LARGE SCALE GENOMIC DNA]</scope>
    <source>
        <strain evidence="11 12">CCM 7659</strain>
    </source>
</reference>
<gene>
    <name evidence="7 11" type="primary">tilS</name>
    <name evidence="11" type="ORF">ACFFVD_13770</name>
</gene>
<feature type="domain" description="tRNA(Ile)-lysidine synthase substrate-binding" evidence="10">
    <location>
        <begin position="277"/>
        <end position="333"/>
    </location>
</feature>
<keyword evidence="4 7" id="KW-0547">Nucleotide-binding</keyword>
<evidence type="ECO:0000256" key="2">
    <source>
        <dbReference type="ARBA" id="ARBA00022598"/>
    </source>
</evidence>
<comment type="similarity">
    <text evidence="7">Belongs to the tRNA(Ile)-lysidine synthase family.</text>
</comment>
<dbReference type="SUPFAM" id="SSF82829">
    <property type="entry name" value="MesJ substrate recognition domain-like"/>
    <property type="match status" value="1"/>
</dbReference>
<evidence type="ECO:0000256" key="3">
    <source>
        <dbReference type="ARBA" id="ARBA00022694"/>
    </source>
</evidence>
<feature type="binding site" evidence="7">
    <location>
        <begin position="36"/>
        <end position="41"/>
    </location>
    <ligand>
        <name>ATP</name>
        <dbReference type="ChEBI" id="CHEBI:30616"/>
    </ligand>
</feature>
<evidence type="ECO:0000256" key="7">
    <source>
        <dbReference type="HAMAP-Rule" id="MF_01161"/>
    </source>
</evidence>
<keyword evidence="12" id="KW-1185">Reference proteome</keyword>
<dbReference type="HAMAP" id="MF_01161">
    <property type="entry name" value="tRNA_Ile_lys_synt"/>
    <property type="match status" value="1"/>
</dbReference>
<evidence type="ECO:0000256" key="1">
    <source>
        <dbReference type="ARBA" id="ARBA00022490"/>
    </source>
</evidence>
<dbReference type="Pfam" id="PF09179">
    <property type="entry name" value="TilS"/>
    <property type="match status" value="1"/>
</dbReference>
<evidence type="ECO:0000313" key="12">
    <source>
        <dbReference type="Proteomes" id="UP001589700"/>
    </source>
</evidence>
<feature type="compositionally biased region" description="Gly residues" evidence="8">
    <location>
        <begin position="332"/>
        <end position="350"/>
    </location>
</feature>
<keyword evidence="2 7" id="KW-0436">Ligase</keyword>
<evidence type="ECO:0000256" key="5">
    <source>
        <dbReference type="ARBA" id="ARBA00022840"/>
    </source>
</evidence>
<keyword evidence="3 7" id="KW-0819">tRNA processing</keyword>
<keyword evidence="5 7" id="KW-0067">ATP-binding</keyword>
<dbReference type="CDD" id="cd01992">
    <property type="entry name" value="TilS_N"/>
    <property type="match status" value="1"/>
</dbReference>
<dbReference type="SUPFAM" id="SSF52402">
    <property type="entry name" value="Adenine nucleotide alpha hydrolases-like"/>
    <property type="match status" value="1"/>
</dbReference>
<comment type="function">
    <text evidence="7">Ligates lysine onto the cytidine present at position 34 of the AUA codon-specific tRNA(Ile) that contains the anticodon CAU, in an ATP-dependent manner. Cytidine is converted to lysidine, thus changing the amino acid specificity of the tRNA from methionine to isoleucine.</text>
</comment>
<dbReference type="InterPro" id="IPR015262">
    <property type="entry name" value="tRNA_Ile_lys_synt_subst-bd"/>
</dbReference>
<evidence type="ECO:0000256" key="4">
    <source>
        <dbReference type="ARBA" id="ARBA00022741"/>
    </source>
</evidence>
<organism evidence="11 12">
    <name type="scientific">Dietzia aerolata</name>
    <dbReference type="NCBI Taxonomy" id="595984"/>
    <lineage>
        <taxon>Bacteria</taxon>
        <taxon>Bacillati</taxon>
        <taxon>Actinomycetota</taxon>
        <taxon>Actinomycetes</taxon>
        <taxon>Mycobacteriales</taxon>
        <taxon>Dietziaceae</taxon>
        <taxon>Dietzia</taxon>
    </lineage>
</organism>
<evidence type="ECO:0000259" key="9">
    <source>
        <dbReference type="Pfam" id="PF01171"/>
    </source>
</evidence>
<name>A0ABV5JSV6_9ACTN</name>
<evidence type="ECO:0000256" key="8">
    <source>
        <dbReference type="SAM" id="MobiDB-lite"/>
    </source>
</evidence>
<accession>A0ABV5JSV6</accession>
<evidence type="ECO:0000259" key="10">
    <source>
        <dbReference type="Pfam" id="PF09179"/>
    </source>
</evidence>
<comment type="domain">
    <text evidence="7">The N-terminal region contains the highly conserved SGGXDS motif, predicted to be a P-loop motif involved in ATP binding.</text>
</comment>
<feature type="region of interest" description="Disordered" evidence="8">
    <location>
        <begin position="245"/>
        <end position="271"/>
    </location>
</feature>
<dbReference type="GO" id="GO:0032267">
    <property type="term" value="F:tRNA(Ile)-lysidine synthase activity"/>
    <property type="evidence" value="ECO:0007669"/>
    <property type="project" value="UniProtKB-EC"/>
</dbReference>
<protein>
    <recommendedName>
        <fullName evidence="7">tRNA(Ile)-lysidine synthase</fullName>
        <ecNumber evidence="7">6.3.4.19</ecNumber>
    </recommendedName>
    <alternativeName>
        <fullName evidence="7">tRNA(Ile)-2-lysyl-cytidine synthase</fullName>
    </alternativeName>
    <alternativeName>
        <fullName evidence="7">tRNA(Ile)-lysidine synthetase</fullName>
    </alternativeName>
</protein>
<dbReference type="InterPro" id="IPR012795">
    <property type="entry name" value="tRNA_Ile_lys_synt_N"/>
</dbReference>
<proteinExistence type="inferred from homology"/>
<comment type="caution">
    <text evidence="11">The sequence shown here is derived from an EMBL/GenBank/DDBJ whole genome shotgun (WGS) entry which is preliminary data.</text>
</comment>
<dbReference type="Gene3D" id="1.20.59.20">
    <property type="match status" value="1"/>
</dbReference>
<keyword evidence="1 7" id="KW-0963">Cytoplasm</keyword>
<dbReference type="NCBIfam" id="TIGR02432">
    <property type="entry name" value="lysidine_TilS_N"/>
    <property type="match status" value="1"/>
</dbReference>
<dbReference type="InterPro" id="IPR012094">
    <property type="entry name" value="tRNA_Ile_lys_synt"/>
</dbReference>
<evidence type="ECO:0000256" key="6">
    <source>
        <dbReference type="ARBA" id="ARBA00048539"/>
    </source>
</evidence>
<feature type="domain" description="tRNA(Ile)-lysidine/2-thiocytidine synthase N-terminal" evidence="9">
    <location>
        <begin position="31"/>
        <end position="199"/>
    </location>
</feature>
<dbReference type="InterPro" id="IPR011063">
    <property type="entry name" value="TilS/TtcA_N"/>
</dbReference>
<dbReference type="EMBL" id="JBHMDY010000008">
    <property type="protein sequence ID" value="MFB9260869.1"/>
    <property type="molecule type" value="Genomic_DNA"/>
</dbReference>
<dbReference type="EC" id="6.3.4.19" evidence="7"/>
<dbReference type="InterPro" id="IPR014729">
    <property type="entry name" value="Rossmann-like_a/b/a_fold"/>
</dbReference>
<comment type="subcellular location">
    <subcellularLocation>
        <location evidence="7">Cytoplasm</location>
    </subcellularLocation>
</comment>
<dbReference type="RefSeq" id="WP_380023975.1">
    <property type="nucleotide sequence ID" value="NZ_JBHMDY010000008.1"/>
</dbReference>
<dbReference type="Gene3D" id="3.40.50.620">
    <property type="entry name" value="HUPs"/>
    <property type="match status" value="1"/>
</dbReference>
<feature type="region of interest" description="Disordered" evidence="8">
    <location>
        <begin position="332"/>
        <end position="351"/>
    </location>
</feature>
<dbReference type="PANTHER" id="PTHR43033">
    <property type="entry name" value="TRNA(ILE)-LYSIDINE SYNTHASE-RELATED"/>
    <property type="match status" value="1"/>
</dbReference>
<dbReference type="Pfam" id="PF01171">
    <property type="entry name" value="ATP_bind_3"/>
    <property type="match status" value="1"/>
</dbReference>
<evidence type="ECO:0000313" key="11">
    <source>
        <dbReference type="EMBL" id="MFB9260869.1"/>
    </source>
</evidence>